<dbReference type="eggNOG" id="KOG2653">
    <property type="taxonomic scope" value="Eukaryota"/>
</dbReference>
<organism evidence="4 5">
    <name type="scientific">Brassica oleracea var. oleracea</name>
    <dbReference type="NCBI Taxonomy" id="109376"/>
    <lineage>
        <taxon>Eukaryota</taxon>
        <taxon>Viridiplantae</taxon>
        <taxon>Streptophyta</taxon>
        <taxon>Embryophyta</taxon>
        <taxon>Tracheophyta</taxon>
        <taxon>Spermatophyta</taxon>
        <taxon>Magnoliopsida</taxon>
        <taxon>eudicotyledons</taxon>
        <taxon>Gunneridae</taxon>
        <taxon>Pentapetalae</taxon>
        <taxon>rosids</taxon>
        <taxon>malvids</taxon>
        <taxon>Brassicales</taxon>
        <taxon>Brassicaceae</taxon>
        <taxon>Brassiceae</taxon>
        <taxon>Brassica</taxon>
    </lineage>
</organism>
<feature type="region of interest" description="Disordered" evidence="1">
    <location>
        <begin position="101"/>
        <end position="128"/>
    </location>
</feature>
<feature type="domain" description="6-phosphogluconate dehydrogenase NADP-binding" evidence="3">
    <location>
        <begin position="1"/>
        <end position="55"/>
    </location>
</feature>
<evidence type="ECO:0000313" key="4">
    <source>
        <dbReference type="EnsemblPlants" id="Bo1g003250.1"/>
    </source>
</evidence>
<protein>
    <recommendedName>
        <fullName evidence="3">6-phosphogluconate dehydrogenase NADP-binding domain-containing protein</fullName>
    </recommendedName>
</protein>
<evidence type="ECO:0000256" key="1">
    <source>
        <dbReference type="SAM" id="MobiDB-lite"/>
    </source>
</evidence>
<dbReference type="InterPro" id="IPR006115">
    <property type="entry name" value="6PGDH_NADP-bd"/>
</dbReference>
<dbReference type="Gene3D" id="3.40.50.720">
    <property type="entry name" value="NAD(P)-binding Rossmann-like Domain"/>
    <property type="match status" value="1"/>
</dbReference>
<accession>A0A0D3A148</accession>
<feature type="compositionally biased region" description="Basic and acidic residues" evidence="1">
    <location>
        <begin position="116"/>
        <end position="128"/>
    </location>
</feature>
<reference evidence="4 5" key="1">
    <citation type="journal article" date="2014" name="Genome Biol.">
        <title>Transcriptome and methylome profiling reveals relics of genome dominance in the mesopolyploid Brassica oleracea.</title>
        <authorList>
            <person name="Parkin I.A."/>
            <person name="Koh C."/>
            <person name="Tang H."/>
            <person name="Robinson S.J."/>
            <person name="Kagale S."/>
            <person name="Clarke W.E."/>
            <person name="Town C.D."/>
            <person name="Nixon J."/>
            <person name="Krishnakumar V."/>
            <person name="Bidwell S.L."/>
            <person name="Denoeud F."/>
            <person name="Belcram H."/>
            <person name="Links M.G."/>
            <person name="Just J."/>
            <person name="Clarke C."/>
            <person name="Bender T."/>
            <person name="Huebert T."/>
            <person name="Mason A.S."/>
            <person name="Pires J.C."/>
            <person name="Barker G."/>
            <person name="Moore J."/>
            <person name="Walley P.G."/>
            <person name="Manoli S."/>
            <person name="Batley J."/>
            <person name="Edwards D."/>
            <person name="Nelson M.N."/>
            <person name="Wang X."/>
            <person name="Paterson A.H."/>
            <person name="King G."/>
            <person name="Bancroft I."/>
            <person name="Chalhoub B."/>
            <person name="Sharpe A.G."/>
        </authorList>
    </citation>
    <scope>NUCLEOTIDE SEQUENCE</scope>
    <source>
        <strain evidence="4 5">cv. TO1000</strain>
    </source>
</reference>
<dbReference type="HOGENOM" id="CLU_1962623_0_0_1"/>
<keyword evidence="2" id="KW-0812">Transmembrane</keyword>
<dbReference type="Pfam" id="PF03446">
    <property type="entry name" value="NAD_binding_2"/>
    <property type="match status" value="1"/>
</dbReference>
<dbReference type="AlphaFoldDB" id="A0A0D3A148"/>
<name>A0A0D3A148_BRAOL</name>
<keyword evidence="5" id="KW-1185">Reference proteome</keyword>
<feature type="transmembrane region" description="Helical" evidence="2">
    <location>
        <begin position="60"/>
        <end position="78"/>
    </location>
</feature>
<evidence type="ECO:0000259" key="3">
    <source>
        <dbReference type="Pfam" id="PF03446"/>
    </source>
</evidence>
<keyword evidence="2" id="KW-0472">Membrane</keyword>
<dbReference type="InterPro" id="IPR036291">
    <property type="entry name" value="NAD(P)-bd_dom_sf"/>
</dbReference>
<dbReference type="STRING" id="109376.A0A0D3A148"/>
<dbReference type="GO" id="GO:0016616">
    <property type="term" value="F:oxidoreductase activity, acting on the CH-OH group of donors, NAD or NADP as acceptor"/>
    <property type="evidence" value="ECO:0007669"/>
    <property type="project" value="UniProtKB-ARBA"/>
</dbReference>
<dbReference type="GO" id="GO:0050661">
    <property type="term" value="F:NADP binding"/>
    <property type="evidence" value="ECO:0007669"/>
    <property type="project" value="InterPro"/>
</dbReference>
<dbReference type="EnsemblPlants" id="Bo1g003250.1">
    <property type="protein sequence ID" value="Bo1g003250.1"/>
    <property type="gene ID" value="Bo1g003250"/>
</dbReference>
<dbReference type="Gramene" id="Bo1g003250.1">
    <property type="protein sequence ID" value="Bo1g003250.1"/>
    <property type="gene ID" value="Bo1g003250"/>
</dbReference>
<proteinExistence type="predicted"/>
<evidence type="ECO:0000256" key="2">
    <source>
        <dbReference type="SAM" id="Phobius"/>
    </source>
</evidence>
<reference evidence="4" key="2">
    <citation type="submission" date="2015-03" db="UniProtKB">
        <authorList>
            <consortium name="EnsemblPlants"/>
        </authorList>
    </citation>
    <scope>IDENTIFICATION</scope>
</reference>
<dbReference type="SUPFAM" id="SSF51735">
    <property type="entry name" value="NAD(P)-binding Rossmann-fold domains"/>
    <property type="match status" value="1"/>
</dbReference>
<keyword evidence="2" id="KW-1133">Transmembrane helix</keyword>
<evidence type="ECO:0000313" key="5">
    <source>
        <dbReference type="Proteomes" id="UP000032141"/>
    </source>
</evidence>
<dbReference type="Proteomes" id="UP000032141">
    <property type="component" value="Chromosome C1"/>
</dbReference>
<sequence>MGQNLALNIAEKSFPISVYNRTTSIVDETLERAAVEGNLPVSGQYSPRDFVLSLRIQSDYYRGAVGGMLVIILIGAFMKGRGVGVSGVGRTIFPLLQHRKATSKGPAKKLATLQKQDGDDFKESVEGD</sequence>